<dbReference type="GO" id="GO:0006750">
    <property type="term" value="P:glutathione biosynthetic process"/>
    <property type="evidence" value="ECO:0007669"/>
    <property type="project" value="UniProtKB-KW"/>
</dbReference>
<dbReference type="KEGG" id="lbe:MOO44_03715"/>
<dbReference type="Pfam" id="PF04262">
    <property type="entry name" value="Glu_cys_ligase"/>
    <property type="match status" value="1"/>
</dbReference>
<keyword evidence="4 8" id="KW-0317">Glutathione biosynthesis</keyword>
<proteinExistence type="inferred from homology"/>
<comment type="pathway">
    <text evidence="1 9">Sulfur metabolism; glutathione biosynthesis; glutathione from L-cysteine and L-glutamate: step 1/2.</text>
</comment>
<evidence type="ECO:0000313" key="11">
    <source>
        <dbReference type="EMBL" id="UQS87274.1"/>
    </source>
</evidence>
<protein>
    <recommendedName>
        <fullName evidence="2 9">Glutamate--cysteine ligase</fullName>
        <ecNumber evidence="2 9">6.3.2.2</ecNumber>
    </recommendedName>
</protein>
<name>A0A976RT78_9LACO</name>
<evidence type="ECO:0000256" key="5">
    <source>
        <dbReference type="ARBA" id="ARBA00022741"/>
    </source>
</evidence>
<evidence type="ECO:0000256" key="7">
    <source>
        <dbReference type="ARBA" id="ARBA00048819"/>
    </source>
</evidence>
<sequence length="451" mass="51309">MFSKIGQAIFDNEAVSKTSDFKMGLEVEMDRADETGHLSTEPYPNMIGDETTNPWITNDFLEAMSEVVTPPAKNAIDAVHYLYSINTSLRTALSPGEMLWPLSMPPIMPKNKDKSLIAHTTPKKQKYFETWLKKHSISEGAPCGTHVNLSIRPHIIDLVYKNFPNRFQSKQEVKNYLYMTMAQGFIRYRWLITYLFGASPIAEENYFDSDNRPKHPVRSLRQSTSFGFGAKFFADYTNLNTYVDSMNEAVKNKTLLTTAEGQGPVRLRGDNDLDKMKKTGIQYIELRMLDLDPSSSIGIRTGTLRFLRLMASYFIMSPSLKPSEVVKTLARANEMNDTVALEKPNECTYSIHAKSLIRQLKFFVNSIQAGPEYQEIIQDMGLRVKYPELTPSGQLQEKIKDNSLVEYAVALGRDYQDGALQALRPFRGFEDNDRPTAEDLKEYLFGGSWEV</sequence>
<feature type="domain" description="Glutamate--cysteine ligase" evidence="10">
    <location>
        <begin position="10"/>
        <end position="253"/>
    </location>
</feature>
<keyword evidence="12" id="KW-1185">Reference proteome</keyword>
<evidence type="ECO:0000259" key="10">
    <source>
        <dbReference type="Pfam" id="PF04262"/>
    </source>
</evidence>
<dbReference type="GO" id="GO:0005524">
    <property type="term" value="F:ATP binding"/>
    <property type="evidence" value="ECO:0007669"/>
    <property type="project" value="UniProtKB-KW"/>
</dbReference>
<evidence type="ECO:0000256" key="4">
    <source>
        <dbReference type="ARBA" id="ARBA00022684"/>
    </source>
</evidence>
<comment type="catalytic activity">
    <reaction evidence="7 9">
        <text>L-cysteine + L-glutamate + ATP = gamma-L-glutamyl-L-cysteine + ADP + phosphate + H(+)</text>
        <dbReference type="Rhea" id="RHEA:13285"/>
        <dbReference type="ChEBI" id="CHEBI:15378"/>
        <dbReference type="ChEBI" id="CHEBI:29985"/>
        <dbReference type="ChEBI" id="CHEBI:30616"/>
        <dbReference type="ChEBI" id="CHEBI:35235"/>
        <dbReference type="ChEBI" id="CHEBI:43474"/>
        <dbReference type="ChEBI" id="CHEBI:58173"/>
        <dbReference type="ChEBI" id="CHEBI:456216"/>
        <dbReference type="EC" id="6.3.2.2"/>
    </reaction>
</comment>
<evidence type="ECO:0000256" key="8">
    <source>
        <dbReference type="RuleBase" id="RU003544"/>
    </source>
</evidence>
<gene>
    <name evidence="11" type="ORF">MOO44_03715</name>
</gene>
<dbReference type="EMBL" id="CP093361">
    <property type="protein sequence ID" value="UQS87274.1"/>
    <property type="molecule type" value="Genomic_DNA"/>
</dbReference>
<dbReference type="PANTHER" id="PTHR38761">
    <property type="entry name" value="GLUTAMATE--CYSTEINE LIGASE"/>
    <property type="match status" value="1"/>
</dbReference>
<evidence type="ECO:0000256" key="6">
    <source>
        <dbReference type="ARBA" id="ARBA00022840"/>
    </source>
</evidence>
<dbReference type="Gene3D" id="3.30.590.20">
    <property type="match status" value="1"/>
</dbReference>
<comment type="similarity">
    <text evidence="8">Belongs to the glutamate--cysteine ligase type 1 family.</text>
</comment>
<dbReference type="InterPro" id="IPR007370">
    <property type="entry name" value="Glu_cys_ligase"/>
</dbReference>
<accession>A0A976RT78</accession>
<dbReference type="EC" id="6.3.2.2" evidence="2 9"/>
<keyword evidence="6" id="KW-0067">ATP-binding</keyword>
<dbReference type="InterPro" id="IPR006334">
    <property type="entry name" value="Glut_cys_ligase"/>
</dbReference>
<keyword evidence="5" id="KW-0547">Nucleotide-binding</keyword>
<dbReference type="RefSeq" id="WP_260117076.1">
    <property type="nucleotide sequence ID" value="NZ_CP093361.1"/>
</dbReference>
<evidence type="ECO:0000256" key="1">
    <source>
        <dbReference type="ARBA" id="ARBA00005006"/>
    </source>
</evidence>
<reference evidence="11" key="1">
    <citation type="journal article" date="2022" name="Int. J. Syst. Evol. Microbiol.">
        <title>Apilactobacillus apisilvae sp. nov., Nicolia spurrieriana gen. nov. sp. nov., Bombilactobacillus folatiphilus sp. nov. and Bombilactobacillus thymidiniphilus sp. nov., four new lactic acid bacterial isolates from stingless bees Tetragonula carbonaria and Austroplebeia australis.</title>
        <authorList>
            <person name="Oliphant S.A."/>
            <person name="Watson-Haigh N.S."/>
            <person name="Sumby K.M."/>
            <person name="Gardner J."/>
            <person name="Groom S."/>
            <person name="Jiranek V."/>
        </authorList>
    </citation>
    <scope>NUCLEOTIDE SEQUENCE</scope>
    <source>
        <strain evidence="11">SGEP1_A5</strain>
    </source>
</reference>
<dbReference type="GO" id="GO:0005829">
    <property type="term" value="C:cytosol"/>
    <property type="evidence" value="ECO:0007669"/>
    <property type="project" value="TreeGrafter"/>
</dbReference>
<dbReference type="GO" id="GO:0004357">
    <property type="term" value="F:glutamate-cysteine ligase activity"/>
    <property type="evidence" value="ECO:0007669"/>
    <property type="project" value="UniProtKB-EC"/>
</dbReference>
<organism evidence="11 12">
    <name type="scientific">Nicoliella spurrieriana</name>
    <dbReference type="NCBI Taxonomy" id="2925830"/>
    <lineage>
        <taxon>Bacteria</taxon>
        <taxon>Bacillati</taxon>
        <taxon>Bacillota</taxon>
        <taxon>Bacilli</taxon>
        <taxon>Lactobacillales</taxon>
        <taxon>Lactobacillaceae</taxon>
        <taxon>Nicoliella</taxon>
    </lineage>
</organism>
<keyword evidence="3 8" id="KW-0436">Ligase</keyword>
<dbReference type="SUPFAM" id="SSF55931">
    <property type="entry name" value="Glutamine synthetase/guanido kinase"/>
    <property type="match status" value="1"/>
</dbReference>
<dbReference type="GO" id="GO:0046872">
    <property type="term" value="F:metal ion binding"/>
    <property type="evidence" value="ECO:0007669"/>
    <property type="project" value="TreeGrafter"/>
</dbReference>
<evidence type="ECO:0000313" key="12">
    <source>
        <dbReference type="Proteomes" id="UP000831181"/>
    </source>
</evidence>
<dbReference type="InterPro" id="IPR014746">
    <property type="entry name" value="Gln_synth/guanido_kin_cat_dom"/>
</dbReference>
<dbReference type="Proteomes" id="UP000831181">
    <property type="component" value="Chromosome"/>
</dbReference>
<dbReference type="PANTHER" id="PTHR38761:SF1">
    <property type="entry name" value="GLUTAMATE--CYSTEINE LIGASE"/>
    <property type="match status" value="1"/>
</dbReference>
<evidence type="ECO:0000256" key="9">
    <source>
        <dbReference type="RuleBase" id="RU004391"/>
    </source>
</evidence>
<dbReference type="AlphaFoldDB" id="A0A976RT78"/>
<evidence type="ECO:0000256" key="3">
    <source>
        <dbReference type="ARBA" id="ARBA00022598"/>
    </source>
</evidence>
<evidence type="ECO:0000256" key="2">
    <source>
        <dbReference type="ARBA" id="ARBA00012220"/>
    </source>
</evidence>